<keyword evidence="3" id="KW-1185">Reference proteome</keyword>
<dbReference type="PANTHER" id="PTHR45763:SF46">
    <property type="entry name" value="AB HYDROLASE-1 DOMAIN-CONTAINING PROTEIN"/>
    <property type="match status" value="1"/>
</dbReference>
<evidence type="ECO:0000313" key="2">
    <source>
        <dbReference type="EMBL" id="KAI1865733.1"/>
    </source>
</evidence>
<feature type="domain" description="AB hydrolase-1" evidence="1">
    <location>
        <begin position="48"/>
        <end position="309"/>
    </location>
</feature>
<dbReference type="InterPro" id="IPR029058">
    <property type="entry name" value="AB_hydrolase_fold"/>
</dbReference>
<protein>
    <recommendedName>
        <fullName evidence="1">AB hydrolase-1 domain-containing protein</fullName>
    </recommendedName>
</protein>
<dbReference type="SUPFAM" id="SSF53474">
    <property type="entry name" value="alpha/beta-Hydrolases"/>
    <property type="match status" value="1"/>
</dbReference>
<accession>A0A9Q0AKK0</accession>
<gene>
    <name evidence="2" type="ORF">JX265_008056</name>
</gene>
<organism evidence="2 3">
    <name type="scientific">Neoarthrinium moseri</name>
    <dbReference type="NCBI Taxonomy" id="1658444"/>
    <lineage>
        <taxon>Eukaryota</taxon>
        <taxon>Fungi</taxon>
        <taxon>Dikarya</taxon>
        <taxon>Ascomycota</taxon>
        <taxon>Pezizomycotina</taxon>
        <taxon>Sordariomycetes</taxon>
        <taxon>Xylariomycetidae</taxon>
        <taxon>Amphisphaeriales</taxon>
        <taxon>Apiosporaceae</taxon>
        <taxon>Neoarthrinium</taxon>
    </lineage>
</organism>
<dbReference type="Proteomes" id="UP000829685">
    <property type="component" value="Unassembled WGS sequence"/>
</dbReference>
<proteinExistence type="predicted"/>
<dbReference type="AlphaFoldDB" id="A0A9Q0AKK0"/>
<reference evidence="2" key="1">
    <citation type="submission" date="2021-03" db="EMBL/GenBank/DDBJ databases">
        <title>Revisited historic fungal species revealed as producer of novel bioactive compounds through whole genome sequencing and comparative genomics.</title>
        <authorList>
            <person name="Vignolle G.A."/>
            <person name="Hochenegger N."/>
            <person name="Mach R.L."/>
            <person name="Mach-Aigner A.R."/>
            <person name="Javad Rahimi M."/>
            <person name="Salim K.A."/>
            <person name="Chan C.M."/>
            <person name="Lim L.B.L."/>
            <person name="Cai F."/>
            <person name="Druzhinina I.S."/>
            <person name="U'Ren J.M."/>
            <person name="Derntl C."/>
        </authorList>
    </citation>
    <scope>NUCLEOTIDE SEQUENCE</scope>
    <source>
        <strain evidence="2">TUCIM 5799</strain>
    </source>
</reference>
<evidence type="ECO:0000313" key="3">
    <source>
        <dbReference type="Proteomes" id="UP000829685"/>
    </source>
</evidence>
<dbReference type="Pfam" id="PF00561">
    <property type="entry name" value="Abhydrolase_1"/>
    <property type="match status" value="1"/>
</dbReference>
<sequence length="321" mass="35469">MALRRRATTGIANTAEPSERYHRTVDLPDGRRLAWAEAGSPTGFPCFMFHGFPGSRLEARGLEDIGQRHGVRFICPERPGYGLSTFYPGRRITDWPADVQFIAQHLELKRYAVLGGSGGGPYALACANSIPPDVLSAVGLMCSAAPWEAGTQGVPWSARIGSWAATYCPSFSTRVLDLLLGLAKWFVATDSGKKLIDGIAVKAAAAAGKEISESEKSPEAATARRERLLGVFLEPFAQGSRGFVQEAYLLTHPYGFRLQDVHFEKRVQIWHGTKDKNSPIRMVRYMKEQLPHSDLHELEGVDHFAIIKHLEDIVVKLLTQR</sequence>
<evidence type="ECO:0000259" key="1">
    <source>
        <dbReference type="Pfam" id="PF00561"/>
    </source>
</evidence>
<dbReference type="PANTHER" id="PTHR45763">
    <property type="entry name" value="HYDROLASE, ALPHA/BETA FOLD FAMILY PROTEIN, EXPRESSED-RELATED"/>
    <property type="match status" value="1"/>
</dbReference>
<dbReference type="Gene3D" id="3.40.50.1820">
    <property type="entry name" value="alpha/beta hydrolase"/>
    <property type="match status" value="1"/>
</dbReference>
<comment type="caution">
    <text evidence="2">The sequence shown here is derived from an EMBL/GenBank/DDBJ whole genome shotgun (WGS) entry which is preliminary data.</text>
</comment>
<dbReference type="EMBL" id="JAFIMR010000021">
    <property type="protein sequence ID" value="KAI1865733.1"/>
    <property type="molecule type" value="Genomic_DNA"/>
</dbReference>
<name>A0A9Q0AKK0_9PEZI</name>
<dbReference type="InterPro" id="IPR000073">
    <property type="entry name" value="AB_hydrolase_1"/>
</dbReference>